<dbReference type="EMBL" id="MIGC01001956">
    <property type="protein sequence ID" value="PHJ21895.1"/>
    <property type="molecule type" value="Genomic_DNA"/>
</dbReference>
<feature type="compositionally biased region" description="Basic and acidic residues" evidence="9">
    <location>
        <begin position="199"/>
        <end position="212"/>
    </location>
</feature>
<dbReference type="GO" id="GO:0006396">
    <property type="term" value="P:RNA processing"/>
    <property type="evidence" value="ECO:0007669"/>
    <property type="project" value="InterPro"/>
</dbReference>
<evidence type="ECO:0000256" key="8">
    <source>
        <dbReference type="PIRSR" id="PIRSR601233-3"/>
    </source>
</evidence>
<keyword evidence="5" id="KW-0342">GTP-binding</keyword>
<dbReference type="Pfam" id="PF01139">
    <property type="entry name" value="RtcB"/>
    <property type="match status" value="1"/>
</dbReference>
<evidence type="ECO:0000256" key="1">
    <source>
        <dbReference type="ARBA" id="ARBA00012726"/>
    </source>
</evidence>
<dbReference type="PANTHER" id="PTHR11118">
    <property type="entry name" value="RNA-SPLICING LIGASE RTCB HOMOLOG"/>
    <property type="match status" value="1"/>
</dbReference>
<dbReference type="GO" id="GO:0046872">
    <property type="term" value="F:metal ion binding"/>
    <property type="evidence" value="ECO:0007669"/>
    <property type="project" value="UniProtKB-KW"/>
</dbReference>
<feature type="region of interest" description="Disordered" evidence="9">
    <location>
        <begin position="222"/>
        <end position="241"/>
    </location>
</feature>
<evidence type="ECO:0000256" key="7">
    <source>
        <dbReference type="ARBA" id="ARBA00047746"/>
    </source>
</evidence>
<dbReference type="VEuPathDB" id="ToxoDB:CSUI_004258"/>
<dbReference type="SUPFAM" id="SSF103365">
    <property type="entry name" value="Hypothetical protein PH1602"/>
    <property type="match status" value="1"/>
</dbReference>
<proteinExistence type="predicted"/>
<comment type="cofactor">
    <cofactor evidence="8">
        <name>Mn(2+)</name>
        <dbReference type="ChEBI" id="CHEBI:29035"/>
    </cofactor>
    <text evidence="8">Binds 2 manganese ions per subunit.</text>
</comment>
<name>A0A2C6L1M4_9APIC</name>
<dbReference type="Gene3D" id="3.90.1860.10">
    <property type="entry name" value="tRNA-splicing ligase RtcB"/>
    <property type="match status" value="1"/>
</dbReference>
<dbReference type="RefSeq" id="XP_067923574.1">
    <property type="nucleotide sequence ID" value="XM_068064451.1"/>
</dbReference>
<sequence length="241" mass="25772">MAPKTSGCTASPPRSYADELAYISRDPSCPCRYTVKRGFVPGMRVDGHVYINEALKTLLFDELRTYVNQTSGKGGSKGGVGPPGGGFLPALKQLGNVAALPGIVDKSIGLPDIHAGYGFAIGNVAAFAMDNPEAVVSPGGVGFDINCGVRLLRTNLHERDVTDKREELAQALYDHIPVGVGSQGIIPCKGPGKKRKNAEKKETNKGEKEGKKRTFFSRADWSSSFSSLLSSTPSEGNYWQH</sequence>
<organism evidence="10 11">
    <name type="scientific">Cystoisospora suis</name>
    <dbReference type="NCBI Taxonomy" id="483139"/>
    <lineage>
        <taxon>Eukaryota</taxon>
        <taxon>Sar</taxon>
        <taxon>Alveolata</taxon>
        <taxon>Apicomplexa</taxon>
        <taxon>Conoidasida</taxon>
        <taxon>Coccidia</taxon>
        <taxon>Eucoccidiorida</taxon>
        <taxon>Eimeriorina</taxon>
        <taxon>Sarcocystidae</taxon>
        <taxon>Cystoisospora</taxon>
    </lineage>
</organism>
<feature type="binding site" evidence="8">
    <location>
        <position position="144"/>
    </location>
    <ligand>
        <name>Mn(2+)</name>
        <dbReference type="ChEBI" id="CHEBI:29035"/>
        <label>1</label>
    </ligand>
</feature>
<protein>
    <recommendedName>
        <fullName evidence="1">3'-phosphate/5'-hydroxy nucleic acid ligase</fullName>
        <ecNumber evidence="1">6.5.1.8</ecNumber>
    </recommendedName>
</protein>
<dbReference type="AlphaFoldDB" id="A0A2C6L1M4"/>
<feature type="compositionally biased region" description="Polar residues" evidence="9">
    <location>
        <begin position="232"/>
        <end position="241"/>
    </location>
</feature>
<evidence type="ECO:0000256" key="3">
    <source>
        <dbReference type="ARBA" id="ARBA00022723"/>
    </source>
</evidence>
<dbReference type="PROSITE" id="PS01288">
    <property type="entry name" value="UPF0027"/>
    <property type="match status" value="1"/>
</dbReference>
<keyword evidence="11" id="KW-1185">Reference proteome</keyword>
<gene>
    <name evidence="10" type="ORF">CSUI_004258</name>
</gene>
<dbReference type="PANTHER" id="PTHR11118:SF1">
    <property type="entry name" value="RNA-SPLICING LIGASE RTCB HOMOLOG"/>
    <property type="match status" value="1"/>
</dbReference>
<keyword evidence="2" id="KW-0436">Ligase</keyword>
<comment type="catalytic activity">
    <reaction evidence="7">
        <text>a 3'-end 3'-phospho-ribonucleotide-RNA + a 5'-end dephospho-ribonucleoside-RNA + GTP = a ribonucleotidyl-ribonucleotide-RNA + GMP + diphosphate</text>
        <dbReference type="Rhea" id="RHEA:68076"/>
        <dbReference type="Rhea" id="RHEA-COMP:10463"/>
        <dbReference type="Rhea" id="RHEA-COMP:13936"/>
        <dbReference type="Rhea" id="RHEA-COMP:17355"/>
        <dbReference type="ChEBI" id="CHEBI:33019"/>
        <dbReference type="ChEBI" id="CHEBI:37565"/>
        <dbReference type="ChEBI" id="CHEBI:58115"/>
        <dbReference type="ChEBI" id="CHEBI:83062"/>
        <dbReference type="ChEBI" id="CHEBI:138284"/>
        <dbReference type="ChEBI" id="CHEBI:173118"/>
        <dbReference type="EC" id="6.5.1.8"/>
    </reaction>
</comment>
<dbReference type="GO" id="GO:0005525">
    <property type="term" value="F:GTP binding"/>
    <property type="evidence" value="ECO:0007669"/>
    <property type="project" value="UniProtKB-KW"/>
</dbReference>
<keyword evidence="4" id="KW-0547">Nucleotide-binding</keyword>
<dbReference type="GeneID" id="94427662"/>
<evidence type="ECO:0000256" key="5">
    <source>
        <dbReference type="ARBA" id="ARBA00023134"/>
    </source>
</evidence>
<evidence type="ECO:0000256" key="9">
    <source>
        <dbReference type="SAM" id="MobiDB-lite"/>
    </source>
</evidence>
<accession>A0A2C6L1M4</accession>
<feature type="region of interest" description="Disordered" evidence="9">
    <location>
        <begin position="184"/>
        <end position="213"/>
    </location>
</feature>
<feature type="compositionally biased region" description="Low complexity" evidence="9">
    <location>
        <begin position="222"/>
        <end position="231"/>
    </location>
</feature>
<dbReference type="GO" id="GO:0003972">
    <property type="term" value="F:RNA ligase (ATP) activity"/>
    <property type="evidence" value="ECO:0007669"/>
    <property type="project" value="TreeGrafter"/>
</dbReference>
<dbReference type="GO" id="GO:0072669">
    <property type="term" value="C:tRNA-splicing ligase complex"/>
    <property type="evidence" value="ECO:0007669"/>
    <property type="project" value="TreeGrafter"/>
</dbReference>
<evidence type="ECO:0000256" key="4">
    <source>
        <dbReference type="ARBA" id="ARBA00022741"/>
    </source>
</evidence>
<dbReference type="OrthoDB" id="10249697at2759"/>
<keyword evidence="3 8" id="KW-0479">Metal-binding</keyword>
<comment type="caution">
    <text evidence="10">The sequence shown here is derived from an EMBL/GenBank/DDBJ whole genome shotgun (WGS) entry which is preliminary data.</text>
</comment>
<evidence type="ECO:0000256" key="6">
    <source>
        <dbReference type="ARBA" id="ARBA00023211"/>
    </source>
</evidence>
<reference evidence="10 11" key="1">
    <citation type="journal article" date="2017" name="Int. J. Parasitol.">
        <title>The genome of the protozoan parasite Cystoisospora suis and a reverse vaccinology approach to identify vaccine candidates.</title>
        <authorList>
            <person name="Palmieri N."/>
            <person name="Shrestha A."/>
            <person name="Ruttkowski B."/>
            <person name="Beck T."/>
            <person name="Vogl C."/>
            <person name="Tomley F."/>
            <person name="Blake D.P."/>
            <person name="Joachim A."/>
        </authorList>
    </citation>
    <scope>NUCLEOTIDE SEQUENCE [LARGE SCALE GENOMIC DNA]</scope>
    <source>
        <strain evidence="10 11">Wien I</strain>
    </source>
</reference>
<dbReference type="GO" id="GO:0005634">
    <property type="term" value="C:nucleus"/>
    <property type="evidence" value="ECO:0007669"/>
    <property type="project" value="TreeGrafter"/>
</dbReference>
<evidence type="ECO:0000256" key="2">
    <source>
        <dbReference type="ARBA" id="ARBA00022598"/>
    </source>
</evidence>
<dbReference type="GO" id="GO:0170057">
    <property type="term" value="F:RNA ligase (GTP) activity"/>
    <property type="evidence" value="ECO:0007669"/>
    <property type="project" value="UniProtKB-EC"/>
</dbReference>
<evidence type="ECO:0000313" key="11">
    <source>
        <dbReference type="Proteomes" id="UP000221165"/>
    </source>
</evidence>
<dbReference type="EC" id="6.5.1.8" evidence="1"/>
<dbReference type="InterPro" id="IPR036025">
    <property type="entry name" value="RtcB-like_sf"/>
</dbReference>
<dbReference type="InterPro" id="IPR001233">
    <property type="entry name" value="RtcB"/>
</dbReference>
<evidence type="ECO:0000313" key="10">
    <source>
        <dbReference type="EMBL" id="PHJ21895.1"/>
    </source>
</evidence>
<keyword evidence="6 8" id="KW-0464">Manganese</keyword>
<dbReference type="Proteomes" id="UP000221165">
    <property type="component" value="Unassembled WGS sequence"/>
</dbReference>